<sequence length="610" mass="67190">MATLGQVRTTFGLGKIPAPQYNCQTLVDRTPHKYTEEVCFGDFTKSIEFLFATTFANVAISYRSHQTPEKEDKTTQPTVLPSRLTLDTQPVITTSLAGTVLDTFFYFFFLTTVKISLKSNSVSSNPDHHKPFYVDQELPGESEVNYLLSICRPDDVEQGSVQLSPSETYDSGPLAGSNGSRHSSVSFHTAEDHTEAQYDEFLNGCVTGFSAERSHNSFPYGGENHNNIHFNTGNSQSVAMSFTDNFFGTSFSFDGTLLSPLDIMDESPTYPNLLGGDFTLYSDGNDPEEHFSLQSSPEVSQGIQNTPAESPDSPWSHEEDAIGSPILSPLTSGHLEEQGSLRPTEDLNALAARRLREDDGGKRRRKLSAATPAKRSRVEKKTAPEPKSRIRRPRKASFFCGWEGCKASFTRQREFEMHMGKHEKPLFFCDICQQLLTRKDNRKKHDESKRHNDNLLAHQANPANSPLLPPAANTTATTTTNTNTNTITANITTTTANITAATTSAASPFSSSPLSPFGSLESYPSPTSSPTVSTSSSPPYLEDTPLFLSQYSIYPDLLNQPIITDLSSFDTEAKMLMLHAKIAAIGKNAEALDVEIREVLQEMGTIRREA</sequence>
<dbReference type="SUPFAM" id="SSF57667">
    <property type="entry name" value="beta-beta-alpha zinc fingers"/>
    <property type="match status" value="1"/>
</dbReference>
<evidence type="ECO:0000256" key="1">
    <source>
        <dbReference type="SAM" id="MobiDB-lite"/>
    </source>
</evidence>
<evidence type="ECO:0000313" key="3">
    <source>
        <dbReference type="EMBL" id="KAF3286922.1"/>
    </source>
</evidence>
<reference evidence="3 4" key="1">
    <citation type="submission" date="2020-01" db="EMBL/GenBank/DDBJ databases">
        <authorList>
            <person name="Palmer J.M."/>
        </authorList>
    </citation>
    <scope>NUCLEOTIDE SEQUENCE [LARGE SCALE GENOMIC DNA]</scope>
    <source>
        <strain evidence="3 4">TWF970</strain>
    </source>
</reference>
<evidence type="ECO:0000313" key="4">
    <source>
        <dbReference type="Proteomes" id="UP000474640"/>
    </source>
</evidence>
<feature type="domain" description="C2H2-type" evidence="2">
    <location>
        <begin position="400"/>
        <end position="422"/>
    </location>
</feature>
<dbReference type="Proteomes" id="UP000474640">
    <property type="component" value="Unassembled WGS sequence"/>
</dbReference>
<dbReference type="Gene3D" id="3.30.160.60">
    <property type="entry name" value="Classic Zinc Finger"/>
    <property type="match status" value="1"/>
</dbReference>
<dbReference type="OrthoDB" id="5400381at2759"/>
<feature type="compositionally biased region" description="Basic and acidic residues" evidence="1">
    <location>
        <begin position="334"/>
        <end position="345"/>
    </location>
</feature>
<feature type="region of interest" description="Disordered" evidence="1">
    <location>
        <begin position="158"/>
        <end position="189"/>
    </location>
</feature>
<dbReference type="SMART" id="SM00355">
    <property type="entry name" value="ZnF_C2H2"/>
    <property type="match status" value="2"/>
</dbReference>
<dbReference type="InterPro" id="IPR036236">
    <property type="entry name" value="Znf_C2H2_sf"/>
</dbReference>
<dbReference type="EMBL" id="JAABOJ010000005">
    <property type="protein sequence ID" value="KAF3286922.1"/>
    <property type="molecule type" value="Genomic_DNA"/>
</dbReference>
<feature type="compositionally biased region" description="Polar residues" evidence="1">
    <location>
        <begin position="177"/>
        <end position="187"/>
    </location>
</feature>
<dbReference type="PROSITE" id="PS00028">
    <property type="entry name" value="ZINC_FINGER_C2H2_1"/>
    <property type="match status" value="2"/>
</dbReference>
<comment type="caution">
    <text evidence="3">The sequence shown here is derived from an EMBL/GenBank/DDBJ whole genome shotgun (WGS) entry which is preliminary data.</text>
</comment>
<feature type="region of interest" description="Disordered" evidence="1">
    <location>
        <begin position="278"/>
        <end position="391"/>
    </location>
</feature>
<protein>
    <recommendedName>
        <fullName evidence="2">C2H2-type domain-containing protein</fullName>
    </recommendedName>
</protein>
<feature type="region of interest" description="Disordered" evidence="1">
    <location>
        <begin position="504"/>
        <end position="539"/>
    </location>
</feature>
<feature type="compositionally biased region" description="Polar residues" evidence="1">
    <location>
        <begin position="292"/>
        <end position="308"/>
    </location>
</feature>
<evidence type="ECO:0000259" key="2">
    <source>
        <dbReference type="PROSITE" id="PS00028"/>
    </source>
</evidence>
<feature type="compositionally biased region" description="Basic and acidic residues" evidence="1">
    <location>
        <begin position="379"/>
        <end position="388"/>
    </location>
</feature>
<feature type="domain" description="C2H2-type" evidence="2">
    <location>
        <begin position="429"/>
        <end position="451"/>
    </location>
</feature>
<proteinExistence type="predicted"/>
<feature type="compositionally biased region" description="Polar residues" evidence="1">
    <location>
        <begin position="159"/>
        <end position="169"/>
    </location>
</feature>
<name>A0A7C8VLJ6_ORBOL</name>
<gene>
    <name evidence="3" type="ORF">TWF970_008753</name>
</gene>
<organism evidence="3 4">
    <name type="scientific">Orbilia oligospora</name>
    <name type="common">Nematode-trapping fungus</name>
    <name type="synonym">Arthrobotrys oligospora</name>
    <dbReference type="NCBI Taxonomy" id="2813651"/>
    <lineage>
        <taxon>Eukaryota</taxon>
        <taxon>Fungi</taxon>
        <taxon>Dikarya</taxon>
        <taxon>Ascomycota</taxon>
        <taxon>Pezizomycotina</taxon>
        <taxon>Orbiliomycetes</taxon>
        <taxon>Orbiliales</taxon>
        <taxon>Orbiliaceae</taxon>
        <taxon>Orbilia</taxon>
    </lineage>
</organism>
<dbReference type="InterPro" id="IPR013087">
    <property type="entry name" value="Znf_C2H2_type"/>
</dbReference>
<dbReference type="AlphaFoldDB" id="A0A7C8VLJ6"/>
<accession>A0A7C8VLJ6</accession>